<gene>
    <name evidence="1" type="ORF">KQI86_05330</name>
</gene>
<comment type="caution">
    <text evidence="1">The sequence shown here is derived from an EMBL/GenBank/DDBJ whole genome shotgun (WGS) entry which is preliminary data.</text>
</comment>
<reference evidence="1 2" key="1">
    <citation type="submission" date="2021-06" db="EMBL/GenBank/DDBJ databases">
        <authorList>
            <person name="Sun Q."/>
            <person name="Li D."/>
        </authorList>
    </citation>
    <scope>NUCLEOTIDE SEQUENCE [LARGE SCALE GENOMIC DNA]</scope>
    <source>
        <strain evidence="1 2">MSJ-11</strain>
    </source>
</reference>
<organism evidence="1 2">
    <name type="scientific">Clostridium mobile</name>
    <dbReference type="NCBI Taxonomy" id="2841512"/>
    <lineage>
        <taxon>Bacteria</taxon>
        <taxon>Bacillati</taxon>
        <taxon>Bacillota</taxon>
        <taxon>Clostridia</taxon>
        <taxon>Eubacteriales</taxon>
        <taxon>Clostridiaceae</taxon>
        <taxon>Clostridium</taxon>
    </lineage>
</organism>
<accession>A0ABS6EH65</accession>
<evidence type="ECO:0000313" key="2">
    <source>
        <dbReference type="Proteomes" id="UP000726170"/>
    </source>
</evidence>
<name>A0ABS6EH65_9CLOT</name>
<dbReference type="RefSeq" id="WP_216438099.1">
    <property type="nucleotide sequence ID" value="NZ_JAHLQF010000001.1"/>
</dbReference>
<sequence length="266" mass="30453">MASHFSSIGLNIIKKEDFSNYFNEAYENGEEISTELGTYIKWSIGNGVELWGQIDKNNRAIGMNPHFTGKSKMRVRITDKIKREDDTVLDGAFYCWADPQEGESQGAYPFVFDLPDMEIYREINTPQIVNAQITGFAHKISVYKDDEEFSNSQEKEFKLAPEAFIPVGLFNSTEKDRNSSQAMAMFTGHVVDRCKLRNFYTDIEFIWAKVSTLGGEFDIVVDPEILEGDICVNDVVEGTFWLSGRIIGEYNKKDKKRSLLNIFRKK</sequence>
<keyword evidence="2" id="KW-1185">Reference proteome</keyword>
<dbReference type="Proteomes" id="UP000726170">
    <property type="component" value="Unassembled WGS sequence"/>
</dbReference>
<proteinExistence type="predicted"/>
<evidence type="ECO:0000313" key="1">
    <source>
        <dbReference type="EMBL" id="MBU5483744.1"/>
    </source>
</evidence>
<protein>
    <submittedName>
        <fullName evidence="1">Uncharacterized protein</fullName>
    </submittedName>
</protein>
<dbReference type="EMBL" id="JAHLQF010000001">
    <property type="protein sequence ID" value="MBU5483744.1"/>
    <property type="molecule type" value="Genomic_DNA"/>
</dbReference>